<comment type="similarity">
    <text evidence="1">Belongs to the phosducin family.</text>
</comment>
<organism evidence="3 4">
    <name type="scientific">Cyclotella cryptica</name>
    <dbReference type="NCBI Taxonomy" id="29204"/>
    <lineage>
        <taxon>Eukaryota</taxon>
        <taxon>Sar</taxon>
        <taxon>Stramenopiles</taxon>
        <taxon>Ochrophyta</taxon>
        <taxon>Bacillariophyta</taxon>
        <taxon>Coscinodiscophyceae</taxon>
        <taxon>Thalassiosirophycidae</taxon>
        <taxon>Stephanodiscales</taxon>
        <taxon>Stephanodiscaceae</taxon>
        <taxon>Cyclotella</taxon>
    </lineage>
</organism>
<accession>A0ABD3NKJ6</accession>
<feature type="compositionally biased region" description="Low complexity" evidence="2">
    <location>
        <begin position="259"/>
        <end position="270"/>
    </location>
</feature>
<dbReference type="InterPro" id="IPR051498">
    <property type="entry name" value="Phosducin-like_chap/apop_reg"/>
</dbReference>
<proteinExistence type="inferred from homology"/>
<gene>
    <name evidence="3" type="ORF">HJC23_011647</name>
</gene>
<dbReference type="PANTHER" id="PTHR45809">
    <property type="entry name" value="VIRAL IAP-ASSOCIATED FACTOR HOMOLOG"/>
    <property type="match status" value="1"/>
</dbReference>
<dbReference type="EMBL" id="JABMIG020000498">
    <property type="protein sequence ID" value="KAL3776322.1"/>
    <property type="molecule type" value="Genomic_DNA"/>
</dbReference>
<feature type="region of interest" description="Disordered" evidence="2">
    <location>
        <begin position="58"/>
        <end position="101"/>
    </location>
</feature>
<comment type="caution">
    <text evidence="3">The sequence shown here is derived from an EMBL/GenBank/DDBJ whole genome shotgun (WGS) entry which is preliminary data.</text>
</comment>
<dbReference type="InterPro" id="IPR036249">
    <property type="entry name" value="Thioredoxin-like_sf"/>
</dbReference>
<protein>
    <recommendedName>
        <fullName evidence="5">Phosducin thioredoxin-like domain-containing protein</fullName>
    </recommendedName>
</protein>
<dbReference type="PANTHER" id="PTHR45809:SF3">
    <property type="entry name" value="VIRAL IAP-ASSOCIATED FACTOR HOMOLOG"/>
    <property type="match status" value="1"/>
</dbReference>
<name>A0ABD3NKJ6_9STRA</name>
<dbReference type="Gene3D" id="3.40.30.10">
    <property type="entry name" value="Glutaredoxin"/>
    <property type="match status" value="1"/>
</dbReference>
<evidence type="ECO:0008006" key="5">
    <source>
        <dbReference type="Google" id="ProtNLM"/>
    </source>
</evidence>
<dbReference type="AlphaFoldDB" id="A0ABD3NKJ6"/>
<evidence type="ECO:0000313" key="4">
    <source>
        <dbReference type="Proteomes" id="UP001516023"/>
    </source>
</evidence>
<dbReference type="SUPFAM" id="SSF52833">
    <property type="entry name" value="Thioredoxin-like"/>
    <property type="match status" value="1"/>
</dbReference>
<sequence>MEGRGVTNYSSDKPSYGFSTATTEFDDALISRGIVTFEQAMLAKGASPAEALRLTKLHEKEQETSSRSHVSKKNVDGSLDEQLGERSDTVSDGSTDGDDQEFISKYRQMRLKEMKHEETNPIHAKKYGELIFIARSDWNREVNEASQDGQWVIVNLSRSSSCLSQRHDEMCDKVQEIIVGLADRFEGIKFVSIPSNSAIENWPAENLPTLFCYRFGKLQHQLIGIGAFGGSGVNLERVEWRLAKLGVLETELEEDPKPSNRTSCSTRSNSYTGMTSSAFGGTGCRLATRREDDESDYDNVD</sequence>
<feature type="region of interest" description="Disordered" evidence="2">
    <location>
        <begin position="253"/>
        <end position="301"/>
    </location>
</feature>
<evidence type="ECO:0000313" key="3">
    <source>
        <dbReference type="EMBL" id="KAL3776322.1"/>
    </source>
</evidence>
<dbReference type="Proteomes" id="UP001516023">
    <property type="component" value="Unassembled WGS sequence"/>
</dbReference>
<keyword evidence="4" id="KW-1185">Reference proteome</keyword>
<reference evidence="3 4" key="1">
    <citation type="journal article" date="2020" name="G3 (Bethesda)">
        <title>Improved Reference Genome for Cyclotella cryptica CCMP332, a Model for Cell Wall Morphogenesis, Salinity Adaptation, and Lipid Production in Diatoms (Bacillariophyta).</title>
        <authorList>
            <person name="Roberts W.R."/>
            <person name="Downey K.M."/>
            <person name="Ruck E.C."/>
            <person name="Traller J.C."/>
            <person name="Alverson A.J."/>
        </authorList>
    </citation>
    <scope>NUCLEOTIDE SEQUENCE [LARGE SCALE GENOMIC DNA]</scope>
    <source>
        <strain evidence="3 4">CCMP332</strain>
    </source>
</reference>
<evidence type="ECO:0000256" key="1">
    <source>
        <dbReference type="ARBA" id="ARBA00009686"/>
    </source>
</evidence>
<evidence type="ECO:0000256" key="2">
    <source>
        <dbReference type="SAM" id="MobiDB-lite"/>
    </source>
</evidence>